<feature type="transmembrane region" description="Helical" evidence="1">
    <location>
        <begin position="34"/>
        <end position="58"/>
    </location>
</feature>
<dbReference type="EMBL" id="JBHSBY010000030">
    <property type="protein sequence ID" value="MFC4196088.1"/>
    <property type="molecule type" value="Genomic_DNA"/>
</dbReference>
<dbReference type="RefSeq" id="WP_378959417.1">
    <property type="nucleotide sequence ID" value="NZ_JBHRXC010000016.1"/>
</dbReference>
<protein>
    <submittedName>
        <fullName evidence="2">Uncharacterized protein</fullName>
    </submittedName>
</protein>
<keyword evidence="1" id="KW-0812">Transmembrane</keyword>
<proteinExistence type="predicted"/>
<reference evidence="3" key="1">
    <citation type="journal article" date="2019" name="Int. J. Syst. Evol. Microbiol.">
        <title>The Global Catalogue of Microorganisms (GCM) 10K type strain sequencing project: providing services to taxonomists for standard genome sequencing and annotation.</title>
        <authorList>
            <consortium name="The Broad Institute Genomics Platform"/>
            <consortium name="The Broad Institute Genome Sequencing Center for Infectious Disease"/>
            <person name="Wu L."/>
            <person name="Ma J."/>
        </authorList>
    </citation>
    <scope>NUCLEOTIDE SEQUENCE [LARGE SCALE GENOMIC DNA]</scope>
    <source>
        <strain evidence="3">CCM 8689</strain>
    </source>
</reference>
<organism evidence="2 3">
    <name type="scientific">Pedobacter jamesrossensis</name>
    <dbReference type="NCBI Taxonomy" id="1908238"/>
    <lineage>
        <taxon>Bacteria</taxon>
        <taxon>Pseudomonadati</taxon>
        <taxon>Bacteroidota</taxon>
        <taxon>Sphingobacteriia</taxon>
        <taxon>Sphingobacteriales</taxon>
        <taxon>Sphingobacteriaceae</taxon>
        <taxon>Pedobacter</taxon>
    </lineage>
</organism>
<keyword evidence="1" id="KW-0472">Membrane</keyword>
<feature type="transmembrane region" description="Helical" evidence="1">
    <location>
        <begin position="112"/>
        <end position="138"/>
    </location>
</feature>
<accession>A0ABV8NJE8</accession>
<name>A0ABV8NJE8_9SPHI</name>
<comment type="caution">
    <text evidence="2">The sequence shown here is derived from an EMBL/GenBank/DDBJ whole genome shotgun (WGS) entry which is preliminary data.</text>
</comment>
<evidence type="ECO:0000256" key="1">
    <source>
        <dbReference type="SAM" id="Phobius"/>
    </source>
</evidence>
<keyword evidence="1" id="KW-1133">Transmembrane helix</keyword>
<evidence type="ECO:0000313" key="2">
    <source>
        <dbReference type="EMBL" id="MFC4196088.1"/>
    </source>
</evidence>
<evidence type="ECO:0000313" key="3">
    <source>
        <dbReference type="Proteomes" id="UP001595792"/>
    </source>
</evidence>
<feature type="transmembrane region" description="Helical" evidence="1">
    <location>
        <begin position="70"/>
        <end position="92"/>
    </location>
</feature>
<sequence>MKQKLPIGRALLIALIFTIIYLFVIFTLPEFNNYGGLFLFFVTPGVFIGVVVWCYLLLVLESAKIIAPHFVFRFLVPFLFFSLLIWVIGNIVDEPIISAFQAYSFKEYVGYFFEFMKSAVMILGSIFFVLATLFTLLVKKEELTQNI</sequence>
<dbReference type="Proteomes" id="UP001595792">
    <property type="component" value="Unassembled WGS sequence"/>
</dbReference>
<keyword evidence="3" id="KW-1185">Reference proteome</keyword>
<gene>
    <name evidence="2" type="ORF">ACFOUY_05220</name>
</gene>
<feature type="transmembrane region" description="Helical" evidence="1">
    <location>
        <begin position="7"/>
        <end position="28"/>
    </location>
</feature>